<dbReference type="SUPFAM" id="SSF89733">
    <property type="entry name" value="L-sulfolactate dehydrogenase-like"/>
    <property type="match status" value="1"/>
</dbReference>
<organism evidence="3 4">
    <name type="scientific">Gimesia maris</name>
    <dbReference type="NCBI Taxonomy" id="122"/>
    <lineage>
        <taxon>Bacteria</taxon>
        <taxon>Pseudomonadati</taxon>
        <taxon>Planctomycetota</taxon>
        <taxon>Planctomycetia</taxon>
        <taxon>Planctomycetales</taxon>
        <taxon>Planctomycetaceae</taxon>
        <taxon>Gimesia</taxon>
    </lineage>
</organism>
<protein>
    <recommendedName>
        <fullName evidence="5">Oxidoreductase YjmC</fullName>
    </recommendedName>
</protein>
<evidence type="ECO:0000313" key="4">
    <source>
        <dbReference type="Proteomes" id="UP000263642"/>
    </source>
</evidence>
<name>A0A3D3R170_9PLAN</name>
<comment type="similarity">
    <text evidence="1">Belongs to the LDH2/MDH2 oxidoreductase family.</text>
</comment>
<dbReference type="EMBL" id="DQAY01000035">
    <property type="protein sequence ID" value="HCO22499.1"/>
    <property type="molecule type" value="Genomic_DNA"/>
</dbReference>
<dbReference type="RefSeq" id="WP_278439627.1">
    <property type="nucleotide sequence ID" value="NZ_CAXAST010000005.1"/>
</dbReference>
<proteinExistence type="inferred from homology"/>
<comment type="caution">
    <text evidence="3">The sequence shown here is derived from an EMBL/GenBank/DDBJ whole genome shotgun (WGS) entry which is preliminary data.</text>
</comment>
<evidence type="ECO:0000256" key="1">
    <source>
        <dbReference type="ARBA" id="ARBA00006056"/>
    </source>
</evidence>
<dbReference type="Gene3D" id="3.30.1370.60">
    <property type="entry name" value="Hypothetical oxidoreductase yiak, domain 2"/>
    <property type="match status" value="1"/>
</dbReference>
<evidence type="ECO:0000256" key="2">
    <source>
        <dbReference type="ARBA" id="ARBA00023002"/>
    </source>
</evidence>
<dbReference type="Pfam" id="PF02615">
    <property type="entry name" value="Ldh_2"/>
    <property type="match status" value="1"/>
</dbReference>
<evidence type="ECO:0000313" key="3">
    <source>
        <dbReference type="EMBL" id="HCO22499.1"/>
    </source>
</evidence>
<dbReference type="InterPro" id="IPR036111">
    <property type="entry name" value="Mal/L-sulfo/L-lacto_DH-like_sf"/>
</dbReference>
<dbReference type="Gene3D" id="1.10.1530.10">
    <property type="match status" value="1"/>
</dbReference>
<dbReference type="InterPro" id="IPR043144">
    <property type="entry name" value="Mal/L-sulf/L-lact_DH-like_ah"/>
</dbReference>
<keyword evidence="2" id="KW-0560">Oxidoreductase</keyword>
<dbReference type="PANTHER" id="PTHR11091:SF0">
    <property type="entry name" value="MALATE DEHYDROGENASE"/>
    <property type="match status" value="1"/>
</dbReference>
<dbReference type="PANTHER" id="PTHR11091">
    <property type="entry name" value="OXIDOREDUCTASE-RELATED"/>
    <property type="match status" value="1"/>
</dbReference>
<dbReference type="GO" id="GO:0016491">
    <property type="term" value="F:oxidoreductase activity"/>
    <property type="evidence" value="ECO:0007669"/>
    <property type="project" value="UniProtKB-KW"/>
</dbReference>
<dbReference type="Proteomes" id="UP000263642">
    <property type="component" value="Unassembled WGS sequence"/>
</dbReference>
<accession>A0A3D3R170</accession>
<dbReference type="InterPro" id="IPR043143">
    <property type="entry name" value="Mal/L-sulf/L-lact_DH-like_NADP"/>
</dbReference>
<reference evidence="3 4" key="1">
    <citation type="journal article" date="2018" name="Nat. Biotechnol.">
        <title>A standardized bacterial taxonomy based on genome phylogeny substantially revises the tree of life.</title>
        <authorList>
            <person name="Parks D.H."/>
            <person name="Chuvochina M."/>
            <person name="Waite D.W."/>
            <person name="Rinke C."/>
            <person name="Skarshewski A."/>
            <person name="Chaumeil P.A."/>
            <person name="Hugenholtz P."/>
        </authorList>
    </citation>
    <scope>NUCLEOTIDE SEQUENCE [LARGE SCALE GENOMIC DNA]</scope>
    <source>
        <strain evidence="3">UBA9375</strain>
    </source>
</reference>
<dbReference type="InterPro" id="IPR003767">
    <property type="entry name" value="Malate/L-lactate_DH-like"/>
</dbReference>
<gene>
    <name evidence="3" type="ORF">DIT97_05330</name>
</gene>
<evidence type="ECO:0008006" key="5">
    <source>
        <dbReference type="Google" id="ProtNLM"/>
    </source>
</evidence>
<dbReference type="AlphaFoldDB" id="A0A3D3R170"/>
<sequence>MSSDHFAPPQDRSQEVQIPLGPLKELLVKLFVRMGMFEVEAEIAADRLIEADLRGIHSHGSRTTERYLDSMDMGDIDPRAQILTLKETPAIAVLDGSKSMGHVAATRAMELAIKKAGEVGTGTVVVKNSHHFGAAAVYVLMAVKTGMIGYCTTNTGRATVAAHGSTQGATANNAIAWGVPTREGAPFVLDMACAKTSWGKLETQAMYGLPVPPGYALDNEGKETTDSSTVKTLLPAAGPRGYGLAMVSSILTGALAGGKLPINKTKPPEIEGSEHFFYVIDLKQFVEEEHFHAELDSAIKAIHQLSTVNENEPVRLPGELEWEQTQRSLSEGLLVHRDHANLLKELAERVRFDVPW</sequence>